<dbReference type="EC" id="2.7.13.3" evidence="2"/>
<dbReference type="InterPro" id="IPR036890">
    <property type="entry name" value="HATPase_C_sf"/>
</dbReference>
<keyword evidence="8" id="KW-0804">Transcription</keyword>
<dbReference type="SMART" id="SM00388">
    <property type="entry name" value="HisKA"/>
    <property type="match status" value="1"/>
</dbReference>
<dbReference type="SMART" id="SM00448">
    <property type="entry name" value="REC"/>
    <property type="match status" value="1"/>
</dbReference>
<feature type="domain" description="Response regulatory" evidence="13">
    <location>
        <begin position="632"/>
        <end position="746"/>
    </location>
</feature>
<organism evidence="14 15">
    <name type="scientific">Salinimicrobium marinum</name>
    <dbReference type="NCBI Taxonomy" id="680283"/>
    <lineage>
        <taxon>Bacteria</taxon>
        <taxon>Pseudomonadati</taxon>
        <taxon>Bacteroidota</taxon>
        <taxon>Flavobacteriia</taxon>
        <taxon>Flavobacteriales</taxon>
        <taxon>Flavobacteriaceae</taxon>
        <taxon>Salinimicrobium</taxon>
    </lineage>
</organism>
<dbReference type="InterPro" id="IPR004358">
    <property type="entry name" value="Sig_transdc_His_kin-like_C"/>
</dbReference>
<dbReference type="AlphaFoldDB" id="A0A918W024"/>
<evidence type="ECO:0000259" key="11">
    <source>
        <dbReference type="PROSITE" id="PS01124"/>
    </source>
</evidence>
<comment type="catalytic activity">
    <reaction evidence="1">
        <text>ATP + protein L-histidine = ADP + protein N-phospho-L-histidine.</text>
        <dbReference type="EC" id="2.7.13.3"/>
    </reaction>
</comment>
<dbReference type="GO" id="GO:0043565">
    <property type="term" value="F:sequence-specific DNA binding"/>
    <property type="evidence" value="ECO:0007669"/>
    <property type="project" value="InterPro"/>
</dbReference>
<dbReference type="PROSITE" id="PS50109">
    <property type="entry name" value="HIS_KIN"/>
    <property type="match status" value="1"/>
</dbReference>
<evidence type="ECO:0000313" key="15">
    <source>
        <dbReference type="Proteomes" id="UP000610456"/>
    </source>
</evidence>
<dbReference type="InterPro" id="IPR028082">
    <property type="entry name" value="Peripla_BP_I"/>
</dbReference>
<feature type="modified residue" description="4-aspartylphosphate" evidence="9">
    <location>
        <position position="679"/>
    </location>
</feature>
<dbReference type="Gene3D" id="1.10.10.60">
    <property type="entry name" value="Homeodomain-like"/>
    <property type="match status" value="2"/>
</dbReference>
<dbReference type="Pfam" id="PF00512">
    <property type="entry name" value="HisKA"/>
    <property type="match status" value="1"/>
</dbReference>
<gene>
    <name evidence="14" type="ORF">GCM10007103_22220</name>
</gene>
<evidence type="ECO:0000313" key="14">
    <source>
        <dbReference type="EMBL" id="GHA40311.1"/>
    </source>
</evidence>
<dbReference type="SUPFAM" id="SSF47384">
    <property type="entry name" value="Homodimeric domain of signal transducing histidine kinase"/>
    <property type="match status" value="1"/>
</dbReference>
<dbReference type="InterPro" id="IPR018062">
    <property type="entry name" value="HTH_AraC-typ_CS"/>
</dbReference>
<dbReference type="SMART" id="SM00342">
    <property type="entry name" value="HTH_ARAC"/>
    <property type="match status" value="1"/>
</dbReference>
<dbReference type="PROSITE" id="PS00041">
    <property type="entry name" value="HTH_ARAC_FAMILY_1"/>
    <property type="match status" value="1"/>
</dbReference>
<dbReference type="SUPFAM" id="SSF52172">
    <property type="entry name" value="CheY-like"/>
    <property type="match status" value="1"/>
</dbReference>
<reference evidence="14" key="2">
    <citation type="submission" date="2020-09" db="EMBL/GenBank/DDBJ databases">
        <authorList>
            <person name="Sun Q."/>
            <person name="Kim S."/>
        </authorList>
    </citation>
    <scope>NUCLEOTIDE SEQUENCE</scope>
    <source>
        <strain evidence="14">KCTC 12719</strain>
    </source>
</reference>
<evidence type="ECO:0000256" key="3">
    <source>
        <dbReference type="ARBA" id="ARBA00022553"/>
    </source>
</evidence>
<dbReference type="PANTHER" id="PTHR43547">
    <property type="entry name" value="TWO-COMPONENT HISTIDINE KINASE"/>
    <property type="match status" value="1"/>
</dbReference>
<dbReference type="Pfam" id="PF13407">
    <property type="entry name" value="Peripla_BP_4"/>
    <property type="match status" value="1"/>
</dbReference>
<evidence type="ECO:0000256" key="8">
    <source>
        <dbReference type="ARBA" id="ARBA00023163"/>
    </source>
</evidence>
<keyword evidence="3 9" id="KW-0597">Phosphoprotein</keyword>
<dbReference type="CDD" id="cd00082">
    <property type="entry name" value="HisKA"/>
    <property type="match status" value="1"/>
</dbReference>
<dbReference type="GO" id="GO:0003700">
    <property type="term" value="F:DNA-binding transcription factor activity"/>
    <property type="evidence" value="ECO:0007669"/>
    <property type="project" value="InterPro"/>
</dbReference>
<evidence type="ECO:0000256" key="2">
    <source>
        <dbReference type="ARBA" id="ARBA00012438"/>
    </source>
</evidence>
<keyword evidence="15" id="KW-1185">Reference proteome</keyword>
<evidence type="ECO:0000256" key="4">
    <source>
        <dbReference type="ARBA" id="ARBA00022679"/>
    </source>
</evidence>
<evidence type="ECO:0000259" key="12">
    <source>
        <dbReference type="PROSITE" id="PS50109"/>
    </source>
</evidence>
<dbReference type="SUPFAM" id="SSF55874">
    <property type="entry name" value="ATPase domain of HSP90 chaperone/DNA topoisomerase II/histidine kinase"/>
    <property type="match status" value="1"/>
</dbReference>
<dbReference type="EMBL" id="BMXB01000008">
    <property type="protein sequence ID" value="GHA40311.1"/>
    <property type="molecule type" value="Genomic_DNA"/>
</dbReference>
<dbReference type="SMART" id="SM00387">
    <property type="entry name" value="HATPase_c"/>
    <property type="match status" value="1"/>
</dbReference>
<evidence type="ECO:0000256" key="7">
    <source>
        <dbReference type="ARBA" id="ARBA00023125"/>
    </source>
</evidence>
<proteinExistence type="predicted"/>
<dbReference type="SUPFAM" id="SSF46689">
    <property type="entry name" value="Homeodomain-like"/>
    <property type="match status" value="1"/>
</dbReference>
<evidence type="ECO:0000256" key="10">
    <source>
        <dbReference type="SAM" id="Phobius"/>
    </source>
</evidence>
<dbReference type="InterPro" id="IPR001789">
    <property type="entry name" value="Sig_transdc_resp-reg_receiver"/>
</dbReference>
<keyword evidence="10" id="KW-0812">Transmembrane</keyword>
<evidence type="ECO:0000256" key="1">
    <source>
        <dbReference type="ARBA" id="ARBA00000085"/>
    </source>
</evidence>
<keyword evidence="7" id="KW-0238">DNA-binding</keyword>
<dbReference type="PRINTS" id="PR00344">
    <property type="entry name" value="BCTRLSENSOR"/>
</dbReference>
<keyword evidence="6" id="KW-0805">Transcription regulation</keyword>
<dbReference type="Gene3D" id="1.10.287.130">
    <property type="match status" value="1"/>
</dbReference>
<dbReference type="Proteomes" id="UP000610456">
    <property type="component" value="Unassembled WGS sequence"/>
</dbReference>
<reference evidence="14" key="1">
    <citation type="journal article" date="2014" name="Int. J. Syst. Evol. Microbiol.">
        <title>Complete genome sequence of Corynebacterium casei LMG S-19264T (=DSM 44701T), isolated from a smear-ripened cheese.</title>
        <authorList>
            <consortium name="US DOE Joint Genome Institute (JGI-PGF)"/>
            <person name="Walter F."/>
            <person name="Albersmeier A."/>
            <person name="Kalinowski J."/>
            <person name="Ruckert C."/>
        </authorList>
    </citation>
    <scope>NUCLEOTIDE SEQUENCE</scope>
    <source>
        <strain evidence="14">KCTC 12719</strain>
    </source>
</reference>
<evidence type="ECO:0000256" key="6">
    <source>
        <dbReference type="ARBA" id="ARBA00023015"/>
    </source>
</evidence>
<sequence>MTTDNWRKEMNRSMMIETSLHPELDLKVLDAAGDIDKQIEDINLLINQKVDVLIVSPIQSAPITPVIEKAMHAGIPTIVIDRKIEGSNYTAYVGANNVEVGGNAAKYIISHADHKKGNIIEIKGLAGSSPAYERSLGFRNIIDSQTNLRIIGTVQGDWEKPSVKEGLKKILDSTSNVGYIFAHNDRMAQEALEVARERGLDDDIIFVGVDGLYGPSGGIQLVREGILSATILYPTGGSEAIRLAQNLLQNEVVEKNNILKTVVIDSVNVDIMQNQFNKLNQQQTDIEEQQAIIRQQITSYNTQNSLIQLMAFLLFLLLVLAIYSIYLLIKVKRGKRKLELINKKIVVQRNQIENFAQQLKETNETKINFFTALSHEFKTPLTLITSSVESLTKAKDRNLDNFKYETRLIMNNSRRLLRLINELLDFRKLETGSFVIKPSRTNIYEFLQTIFFDFKTEAAIHSIDMELKCKNKEIELYIDRNMMDKVFFNLLSNALKFTPKNGKITVRIEESSDLKKVNIYVRDSGIGIPSGEQEHIFDPFFQATNNLKPGSGMGLYLTRQFVKLHQGTVSLRSKRGTEFCISLSKGTEHLKDIPLAQNTPLRYERLETHSTETVIGEAVSKDHPAISDNELNILLIEDNLDLANLLQRNFQKDYNLLHSDGTYAMKKAFDIIPDAIICDLNLPDKSGFEICKELKNDLRTSHIPVIILTALNDQESRIKALQSGADFYITKPFNFEVLKQSVVSVMYNREKLRYYYTNKINEIEDDKLNTSDQEFLNQLNEAIDKNLHDQKFSVEELSSMFNISRVHLYRKVKAMLGLTVNEYINSQRLAKGRGLLEETDLNVSEIAYSVGYSSPGYFSTSFKNKYGVTPKKFRDSKESLKDSL</sequence>
<dbReference type="PANTHER" id="PTHR43547:SF2">
    <property type="entry name" value="HYBRID SIGNAL TRANSDUCTION HISTIDINE KINASE C"/>
    <property type="match status" value="1"/>
</dbReference>
<keyword evidence="10" id="KW-1133">Transmembrane helix</keyword>
<dbReference type="FunFam" id="3.30.565.10:FF:000006">
    <property type="entry name" value="Sensor histidine kinase WalK"/>
    <property type="match status" value="1"/>
</dbReference>
<dbReference type="Gene3D" id="3.40.50.2300">
    <property type="match status" value="3"/>
</dbReference>
<dbReference type="PROSITE" id="PS01124">
    <property type="entry name" value="HTH_ARAC_FAMILY_2"/>
    <property type="match status" value="1"/>
</dbReference>
<dbReference type="CDD" id="cd17574">
    <property type="entry name" value="REC_OmpR"/>
    <property type="match status" value="1"/>
</dbReference>
<dbReference type="PROSITE" id="PS50110">
    <property type="entry name" value="RESPONSE_REGULATORY"/>
    <property type="match status" value="1"/>
</dbReference>
<keyword evidence="10" id="KW-0472">Membrane</keyword>
<feature type="transmembrane region" description="Helical" evidence="10">
    <location>
        <begin position="306"/>
        <end position="329"/>
    </location>
</feature>
<dbReference type="CDD" id="cd06308">
    <property type="entry name" value="PBP1_sensor_kinase-like"/>
    <property type="match status" value="1"/>
</dbReference>
<evidence type="ECO:0000256" key="9">
    <source>
        <dbReference type="PROSITE-ProRule" id="PRU00169"/>
    </source>
</evidence>
<dbReference type="InterPro" id="IPR018060">
    <property type="entry name" value="HTH_AraC"/>
</dbReference>
<dbReference type="Pfam" id="PF12833">
    <property type="entry name" value="HTH_18"/>
    <property type="match status" value="1"/>
</dbReference>
<comment type="caution">
    <text evidence="14">The sequence shown here is derived from an EMBL/GenBank/DDBJ whole genome shotgun (WGS) entry which is preliminary data.</text>
</comment>
<evidence type="ECO:0000259" key="13">
    <source>
        <dbReference type="PROSITE" id="PS50110"/>
    </source>
</evidence>
<dbReference type="InterPro" id="IPR036097">
    <property type="entry name" value="HisK_dim/P_sf"/>
</dbReference>
<keyword evidence="5 14" id="KW-0418">Kinase</keyword>
<name>A0A918W024_9FLAO</name>
<dbReference type="Pfam" id="PF02518">
    <property type="entry name" value="HATPase_c"/>
    <property type="match status" value="1"/>
</dbReference>
<dbReference type="InterPro" id="IPR003594">
    <property type="entry name" value="HATPase_dom"/>
</dbReference>
<dbReference type="Pfam" id="PF00072">
    <property type="entry name" value="Response_reg"/>
    <property type="match status" value="1"/>
</dbReference>
<dbReference type="Gene3D" id="3.30.565.10">
    <property type="entry name" value="Histidine kinase-like ATPase, C-terminal domain"/>
    <property type="match status" value="1"/>
</dbReference>
<evidence type="ECO:0000256" key="5">
    <source>
        <dbReference type="ARBA" id="ARBA00022777"/>
    </source>
</evidence>
<protein>
    <recommendedName>
        <fullName evidence="2">histidine kinase</fullName>
        <ecNumber evidence="2">2.7.13.3</ecNumber>
    </recommendedName>
</protein>
<feature type="domain" description="Histidine kinase" evidence="12">
    <location>
        <begin position="372"/>
        <end position="587"/>
    </location>
</feature>
<keyword evidence="4" id="KW-0808">Transferase</keyword>
<dbReference type="SUPFAM" id="SSF53822">
    <property type="entry name" value="Periplasmic binding protein-like I"/>
    <property type="match status" value="1"/>
</dbReference>
<dbReference type="InterPro" id="IPR003661">
    <property type="entry name" value="HisK_dim/P_dom"/>
</dbReference>
<dbReference type="InterPro" id="IPR009057">
    <property type="entry name" value="Homeodomain-like_sf"/>
</dbReference>
<dbReference type="InterPro" id="IPR011006">
    <property type="entry name" value="CheY-like_superfamily"/>
</dbReference>
<accession>A0A918W024</accession>
<feature type="domain" description="HTH araC/xylS-type" evidence="11">
    <location>
        <begin position="777"/>
        <end position="876"/>
    </location>
</feature>
<dbReference type="CDD" id="cd00075">
    <property type="entry name" value="HATPase"/>
    <property type="match status" value="1"/>
</dbReference>
<dbReference type="GO" id="GO:0000155">
    <property type="term" value="F:phosphorelay sensor kinase activity"/>
    <property type="evidence" value="ECO:0007669"/>
    <property type="project" value="InterPro"/>
</dbReference>
<dbReference type="InterPro" id="IPR025997">
    <property type="entry name" value="SBP_2_dom"/>
</dbReference>
<dbReference type="InterPro" id="IPR005467">
    <property type="entry name" value="His_kinase_dom"/>
</dbReference>